<dbReference type="CDD" id="cd02440">
    <property type="entry name" value="AdoMet_MTases"/>
    <property type="match status" value="1"/>
</dbReference>
<dbReference type="SUPFAM" id="SSF53335">
    <property type="entry name" value="S-adenosyl-L-methionine-dependent methyltransferases"/>
    <property type="match status" value="1"/>
</dbReference>
<evidence type="ECO:0000313" key="2">
    <source>
        <dbReference type="EMBL" id="EST08610.1"/>
    </source>
</evidence>
<feature type="domain" description="Methyltransferase" evidence="1">
    <location>
        <begin position="87"/>
        <end position="224"/>
    </location>
</feature>
<dbReference type="GeneID" id="27417510"/>
<dbReference type="eggNOG" id="KOG1270">
    <property type="taxonomic scope" value="Eukaryota"/>
</dbReference>
<dbReference type="Gene3D" id="3.40.50.150">
    <property type="entry name" value="Vaccinia Virus protein VP39"/>
    <property type="match status" value="1"/>
</dbReference>
<protein>
    <recommendedName>
        <fullName evidence="1">Methyltransferase domain-containing protein</fullName>
    </recommendedName>
</protein>
<gene>
    <name evidence="2" type="ORF">PSEUBRA_SCAF15g05635</name>
</gene>
<dbReference type="Proteomes" id="UP000019377">
    <property type="component" value="Unassembled WGS sequence"/>
</dbReference>
<dbReference type="EMBL" id="KI545857">
    <property type="protein sequence ID" value="EST08610.1"/>
    <property type="molecule type" value="Genomic_DNA"/>
</dbReference>
<evidence type="ECO:0000313" key="3">
    <source>
        <dbReference type="Proteomes" id="UP000019377"/>
    </source>
</evidence>
<keyword evidence="3" id="KW-1185">Reference proteome</keyword>
<evidence type="ECO:0000259" key="1">
    <source>
        <dbReference type="Pfam" id="PF13847"/>
    </source>
</evidence>
<sequence>MPVSPGAIIGRIFVALSSIYLAPSVPPPFPDRLAQLDPSSSSLDNEIYDNQSFDWGRSGLELLNPARVGYFMDKLHRHVSTHSRGTITILDLGCGGGLAIEAIHSALVASASDSSTISQTKSGLVVDGRTYKLIGIDVSVRSIETARQRAASKSMSIEYIVGDIYALPFDAASIDGIICSDVLEHLFDLPSAFHSIAHCLAPNGFFSFDTINRTPTSYYLTIWILQDLLRAMQGDAHDHRMYVTPLEVHAVMRRSGLRPGPDKDLVGMRPGIRFPPVALYRLMTGQGFINSVLADFRLTSDLSISYLHWCEKPSS</sequence>
<dbReference type="AlphaFoldDB" id="V5ETM3"/>
<accession>V5ETM3</accession>
<dbReference type="RefSeq" id="XP_016293599.1">
    <property type="nucleotide sequence ID" value="XM_016434900.1"/>
</dbReference>
<dbReference type="PANTHER" id="PTHR43464:SF23">
    <property type="entry name" value="JUVENILE HORMONE ACID O-METHYLTRANSFERASE"/>
    <property type="match status" value="1"/>
</dbReference>
<dbReference type="GO" id="GO:0010420">
    <property type="term" value="F:polyprenyldihydroxybenzoate methyltransferase activity"/>
    <property type="evidence" value="ECO:0007669"/>
    <property type="project" value="TreeGrafter"/>
</dbReference>
<organism evidence="2 3">
    <name type="scientific">Kalmanozyma brasiliensis (strain GHG001)</name>
    <name type="common">Yeast</name>
    <name type="synonym">Pseudozyma brasiliensis</name>
    <dbReference type="NCBI Taxonomy" id="1365824"/>
    <lineage>
        <taxon>Eukaryota</taxon>
        <taxon>Fungi</taxon>
        <taxon>Dikarya</taxon>
        <taxon>Basidiomycota</taxon>
        <taxon>Ustilaginomycotina</taxon>
        <taxon>Ustilaginomycetes</taxon>
        <taxon>Ustilaginales</taxon>
        <taxon>Ustilaginaceae</taxon>
        <taxon>Kalmanozyma</taxon>
    </lineage>
</organism>
<dbReference type="PANTHER" id="PTHR43464">
    <property type="entry name" value="METHYLTRANSFERASE"/>
    <property type="match status" value="1"/>
</dbReference>
<dbReference type="OMA" id="YYLTIWI"/>
<proteinExistence type="predicted"/>
<name>V5ETM3_KALBG</name>
<dbReference type="STRING" id="1365824.V5ETM3"/>
<reference evidence="3" key="1">
    <citation type="journal article" date="2013" name="Genome Announc.">
        <title>Draft genome sequence of Pseudozyma brasiliensis sp. nov. strain GHG001, a high producer of endo-1,4-xylanase isolated from an insect pest of sugarcane.</title>
        <authorList>
            <person name="Oliveira J.V.D.C."/>
            <person name="dos Santos R.A.C."/>
            <person name="Borges T.A."/>
            <person name="Riano-Pachon D.M."/>
            <person name="Goldman G.H."/>
        </authorList>
    </citation>
    <scope>NUCLEOTIDE SEQUENCE [LARGE SCALE GENOMIC DNA]</scope>
    <source>
        <strain evidence="3">GHG001</strain>
    </source>
</reference>
<dbReference type="Pfam" id="PF13847">
    <property type="entry name" value="Methyltransf_31"/>
    <property type="match status" value="1"/>
</dbReference>
<dbReference type="InterPro" id="IPR025714">
    <property type="entry name" value="Methyltranfer_dom"/>
</dbReference>
<dbReference type="OrthoDB" id="10017101at2759"/>
<dbReference type="HOGENOM" id="CLU_874720_0_0_1"/>
<dbReference type="InterPro" id="IPR029063">
    <property type="entry name" value="SAM-dependent_MTases_sf"/>
</dbReference>